<reference evidence="2 3" key="1">
    <citation type="journal article" date="2024" name="G3 (Bethesda)">
        <title>Genome assembly of Hibiscus sabdariffa L. provides insights into metabolisms of medicinal natural products.</title>
        <authorList>
            <person name="Kim T."/>
        </authorList>
    </citation>
    <scope>NUCLEOTIDE SEQUENCE [LARGE SCALE GENOMIC DNA]</scope>
    <source>
        <strain evidence="2">TK-2024</strain>
        <tissue evidence="2">Old leaves</tissue>
    </source>
</reference>
<keyword evidence="1" id="KW-1133">Transmembrane helix</keyword>
<evidence type="ECO:0000256" key="1">
    <source>
        <dbReference type="SAM" id="Phobius"/>
    </source>
</evidence>
<dbReference type="Proteomes" id="UP001472677">
    <property type="component" value="Unassembled WGS sequence"/>
</dbReference>
<accession>A0ABR2C0V7</accession>
<evidence type="ECO:0000313" key="3">
    <source>
        <dbReference type="Proteomes" id="UP001472677"/>
    </source>
</evidence>
<dbReference type="EMBL" id="JBBPBM010000071">
    <property type="protein sequence ID" value="KAK8513015.1"/>
    <property type="molecule type" value="Genomic_DNA"/>
</dbReference>
<sequence>MAPPSRSILRPLHRVFEENIISGVRLCVVALTVCFRTVLLLVFCLQLLMAEVDGCASASPPNVGGHKSDATSY</sequence>
<evidence type="ECO:0008006" key="4">
    <source>
        <dbReference type="Google" id="ProtNLM"/>
    </source>
</evidence>
<keyword evidence="1" id="KW-0812">Transmembrane</keyword>
<gene>
    <name evidence="2" type="ORF">V6N12_030421</name>
</gene>
<protein>
    <recommendedName>
        <fullName evidence="4">Transmembrane protein</fullName>
    </recommendedName>
</protein>
<feature type="transmembrane region" description="Helical" evidence="1">
    <location>
        <begin position="20"/>
        <end position="43"/>
    </location>
</feature>
<comment type="caution">
    <text evidence="2">The sequence shown here is derived from an EMBL/GenBank/DDBJ whole genome shotgun (WGS) entry which is preliminary data.</text>
</comment>
<evidence type="ECO:0000313" key="2">
    <source>
        <dbReference type="EMBL" id="KAK8513015.1"/>
    </source>
</evidence>
<name>A0ABR2C0V7_9ROSI</name>
<organism evidence="2 3">
    <name type="scientific">Hibiscus sabdariffa</name>
    <name type="common">roselle</name>
    <dbReference type="NCBI Taxonomy" id="183260"/>
    <lineage>
        <taxon>Eukaryota</taxon>
        <taxon>Viridiplantae</taxon>
        <taxon>Streptophyta</taxon>
        <taxon>Embryophyta</taxon>
        <taxon>Tracheophyta</taxon>
        <taxon>Spermatophyta</taxon>
        <taxon>Magnoliopsida</taxon>
        <taxon>eudicotyledons</taxon>
        <taxon>Gunneridae</taxon>
        <taxon>Pentapetalae</taxon>
        <taxon>rosids</taxon>
        <taxon>malvids</taxon>
        <taxon>Malvales</taxon>
        <taxon>Malvaceae</taxon>
        <taxon>Malvoideae</taxon>
        <taxon>Hibiscus</taxon>
    </lineage>
</organism>
<keyword evidence="3" id="KW-1185">Reference proteome</keyword>
<proteinExistence type="predicted"/>
<keyword evidence="1" id="KW-0472">Membrane</keyword>